<dbReference type="EMBL" id="CAKOGP040002347">
    <property type="protein sequence ID" value="CAJ1967805.1"/>
    <property type="molecule type" value="Genomic_DNA"/>
</dbReference>
<evidence type="ECO:0000256" key="1">
    <source>
        <dbReference type="SAM" id="MobiDB-lite"/>
    </source>
</evidence>
<feature type="transmembrane region" description="Helical" evidence="2">
    <location>
        <begin position="218"/>
        <end position="235"/>
    </location>
</feature>
<feature type="region of interest" description="Disordered" evidence="1">
    <location>
        <begin position="302"/>
        <end position="379"/>
    </location>
</feature>
<keyword evidence="4" id="KW-1185">Reference proteome</keyword>
<keyword evidence="2" id="KW-0472">Membrane</keyword>
<feature type="transmembrane region" description="Helical" evidence="2">
    <location>
        <begin position="80"/>
        <end position="101"/>
    </location>
</feature>
<evidence type="ECO:0000313" key="4">
    <source>
        <dbReference type="Proteomes" id="UP001295423"/>
    </source>
</evidence>
<reference evidence="3" key="1">
    <citation type="submission" date="2023-08" db="EMBL/GenBank/DDBJ databases">
        <authorList>
            <person name="Audoor S."/>
            <person name="Bilcke G."/>
        </authorList>
    </citation>
    <scope>NUCLEOTIDE SEQUENCE</scope>
</reference>
<feature type="transmembrane region" description="Helical" evidence="2">
    <location>
        <begin position="122"/>
        <end position="142"/>
    </location>
</feature>
<organism evidence="3 4">
    <name type="scientific">Cylindrotheca closterium</name>
    <dbReference type="NCBI Taxonomy" id="2856"/>
    <lineage>
        <taxon>Eukaryota</taxon>
        <taxon>Sar</taxon>
        <taxon>Stramenopiles</taxon>
        <taxon>Ochrophyta</taxon>
        <taxon>Bacillariophyta</taxon>
        <taxon>Bacillariophyceae</taxon>
        <taxon>Bacillariophycidae</taxon>
        <taxon>Bacillariales</taxon>
        <taxon>Bacillariaceae</taxon>
        <taxon>Cylindrotheca</taxon>
    </lineage>
</organism>
<protein>
    <submittedName>
        <fullName evidence="3">Uncharacterized protein</fullName>
    </submittedName>
</protein>
<proteinExistence type="predicted"/>
<accession>A0AAD2JP11</accession>
<feature type="transmembrane region" description="Helical" evidence="2">
    <location>
        <begin position="43"/>
        <end position="60"/>
    </location>
</feature>
<evidence type="ECO:0000313" key="3">
    <source>
        <dbReference type="EMBL" id="CAJ1967805.1"/>
    </source>
</evidence>
<keyword evidence="2" id="KW-0812">Transmembrane</keyword>
<feature type="transmembrane region" description="Helical" evidence="2">
    <location>
        <begin position="148"/>
        <end position="167"/>
    </location>
</feature>
<comment type="caution">
    <text evidence="3">The sequence shown here is derived from an EMBL/GenBank/DDBJ whole genome shotgun (WGS) entry which is preliminary data.</text>
</comment>
<gene>
    <name evidence="3" type="ORF">CYCCA115_LOCUS22944</name>
</gene>
<name>A0AAD2JP11_9STRA</name>
<sequence length="411" mass="46295">MMMRRLEDFNPNLYTPTEDYTCIIAFNEQTYVDKTKWTIRSHFATTIVFCICFLKLYFWPHHKAMFPGTVLSQRKIVERLVPLFLLMESFSHLFVGMYHLVIEEKTEETNPLKSISQMFGMFAAVILFLFALMVVMACYHKLSPVTQVIWRFGILGLWLAVIYAYMFNRSVFLGIDIHMYVLVGVCLLLLLAYGIRIFHTPTSTTNGSSSICHLFNKSLAILIVVLATAYAYSVYRKCGSYDGYLECFIRCPLPYGLNHTSFYNIAKLLALGGWAIAEDISPSVSLELLTAGLRAAGNAGTDEATVISDGPDLFEPDDDLDKEDDQGDDQDNITDDVQQDVGQDIESNENDLEEARSDSFLADDVEPRQPNEDFNNIGDKTLKLQDASLSCELEGVVDEEQASLPSVVEKG</sequence>
<dbReference type="Proteomes" id="UP001295423">
    <property type="component" value="Unassembled WGS sequence"/>
</dbReference>
<feature type="compositionally biased region" description="Acidic residues" evidence="1">
    <location>
        <begin position="312"/>
        <end position="338"/>
    </location>
</feature>
<keyword evidence="2" id="KW-1133">Transmembrane helix</keyword>
<dbReference type="AlphaFoldDB" id="A0AAD2JP11"/>
<evidence type="ECO:0000256" key="2">
    <source>
        <dbReference type="SAM" id="Phobius"/>
    </source>
</evidence>
<feature type="transmembrane region" description="Helical" evidence="2">
    <location>
        <begin position="179"/>
        <end position="198"/>
    </location>
</feature>